<reference evidence="2 3" key="1">
    <citation type="submission" date="2019-02" db="EMBL/GenBank/DDBJ databases">
        <title>Deep-cultivation of Planctomycetes and their phenomic and genomic characterization uncovers novel biology.</title>
        <authorList>
            <person name="Wiegand S."/>
            <person name="Jogler M."/>
            <person name="Boedeker C."/>
            <person name="Pinto D."/>
            <person name="Vollmers J."/>
            <person name="Rivas-Marin E."/>
            <person name="Kohn T."/>
            <person name="Peeters S.H."/>
            <person name="Heuer A."/>
            <person name="Rast P."/>
            <person name="Oberbeckmann S."/>
            <person name="Bunk B."/>
            <person name="Jeske O."/>
            <person name="Meyerdierks A."/>
            <person name="Storesund J.E."/>
            <person name="Kallscheuer N."/>
            <person name="Luecker S."/>
            <person name="Lage O.M."/>
            <person name="Pohl T."/>
            <person name="Merkel B.J."/>
            <person name="Hornburger P."/>
            <person name="Mueller R.-W."/>
            <person name="Bruemmer F."/>
            <person name="Labrenz M."/>
            <person name="Spormann A.M."/>
            <person name="Op den Camp H."/>
            <person name="Overmann J."/>
            <person name="Amann R."/>
            <person name="Jetten M.S.M."/>
            <person name="Mascher T."/>
            <person name="Medema M.H."/>
            <person name="Devos D.P."/>
            <person name="Kaster A.-K."/>
            <person name="Ovreas L."/>
            <person name="Rohde M."/>
            <person name="Galperin M.Y."/>
            <person name="Jogler C."/>
        </authorList>
    </citation>
    <scope>NUCLEOTIDE SEQUENCE [LARGE SCALE GENOMIC DNA]</scope>
    <source>
        <strain evidence="2 3">Pla163</strain>
    </source>
</reference>
<keyword evidence="3" id="KW-1185">Reference proteome</keyword>
<feature type="compositionally biased region" description="Basic residues" evidence="1">
    <location>
        <begin position="1"/>
        <end position="15"/>
    </location>
</feature>
<sequence length="35" mass="4240">MGKKKDKRTDRKVKSKCCDKPPHKRCKRCPLRLRD</sequence>
<proteinExistence type="predicted"/>
<feature type="region of interest" description="Disordered" evidence="1">
    <location>
        <begin position="1"/>
        <end position="25"/>
    </location>
</feature>
<evidence type="ECO:0000313" key="2">
    <source>
        <dbReference type="EMBL" id="QDU83227.1"/>
    </source>
</evidence>
<accession>A0A518CVG4</accession>
<dbReference type="EMBL" id="CP036290">
    <property type="protein sequence ID" value="QDU83227.1"/>
    <property type="molecule type" value="Genomic_DNA"/>
</dbReference>
<protein>
    <submittedName>
        <fullName evidence="2">Uncharacterized protein</fullName>
    </submittedName>
</protein>
<organism evidence="2 3">
    <name type="scientific">Rohdeia mirabilis</name>
    <dbReference type="NCBI Taxonomy" id="2528008"/>
    <lineage>
        <taxon>Bacteria</taxon>
        <taxon>Pseudomonadati</taxon>
        <taxon>Planctomycetota</taxon>
        <taxon>Planctomycetia</taxon>
        <taxon>Planctomycetia incertae sedis</taxon>
        <taxon>Rohdeia</taxon>
    </lineage>
</organism>
<dbReference type="AlphaFoldDB" id="A0A518CVG4"/>
<dbReference type="Proteomes" id="UP000319342">
    <property type="component" value="Chromosome"/>
</dbReference>
<evidence type="ECO:0000256" key="1">
    <source>
        <dbReference type="SAM" id="MobiDB-lite"/>
    </source>
</evidence>
<gene>
    <name evidence="2" type="ORF">Pla163_03250</name>
</gene>
<name>A0A518CVG4_9BACT</name>
<evidence type="ECO:0000313" key="3">
    <source>
        <dbReference type="Proteomes" id="UP000319342"/>
    </source>
</evidence>